<dbReference type="InterPro" id="IPR036514">
    <property type="entry name" value="SGNH_hydro_sf"/>
</dbReference>
<keyword evidence="1" id="KW-1133">Transmembrane helix</keyword>
<keyword evidence="1" id="KW-0472">Membrane</keyword>
<evidence type="ECO:0000313" key="4">
    <source>
        <dbReference type="Proteomes" id="UP000318834"/>
    </source>
</evidence>
<evidence type="ECO:0000313" key="3">
    <source>
        <dbReference type="EMBL" id="TMI73140.1"/>
    </source>
</evidence>
<organism evidence="3 4">
    <name type="scientific">Candidatus Segetimicrobium genomatis</name>
    <dbReference type="NCBI Taxonomy" id="2569760"/>
    <lineage>
        <taxon>Bacteria</taxon>
        <taxon>Bacillati</taxon>
        <taxon>Candidatus Sysuimicrobiota</taxon>
        <taxon>Candidatus Sysuimicrobiia</taxon>
        <taxon>Candidatus Sysuimicrobiales</taxon>
        <taxon>Candidatus Segetimicrobiaceae</taxon>
        <taxon>Candidatus Segetimicrobium</taxon>
    </lineage>
</organism>
<accession>A0A537IPA4</accession>
<feature type="domain" description="SGNH hydrolase-type esterase" evidence="2">
    <location>
        <begin position="146"/>
        <end position="248"/>
    </location>
</feature>
<evidence type="ECO:0000259" key="2">
    <source>
        <dbReference type="Pfam" id="PF13472"/>
    </source>
</evidence>
<reference evidence="3 4" key="1">
    <citation type="journal article" date="2019" name="Nat. Microbiol.">
        <title>Mediterranean grassland soil C-N compound turnover is dependent on rainfall and depth, and is mediated by genomically divergent microorganisms.</title>
        <authorList>
            <person name="Diamond S."/>
            <person name="Andeer P.F."/>
            <person name="Li Z."/>
            <person name="Crits-Christoph A."/>
            <person name="Burstein D."/>
            <person name="Anantharaman K."/>
            <person name="Lane K.R."/>
            <person name="Thomas B.C."/>
            <person name="Pan C."/>
            <person name="Northen T.R."/>
            <person name="Banfield J.F."/>
        </authorList>
    </citation>
    <scope>NUCLEOTIDE SEQUENCE [LARGE SCALE GENOMIC DNA]</scope>
    <source>
        <strain evidence="3">NP_8</strain>
    </source>
</reference>
<protein>
    <recommendedName>
        <fullName evidence="2">SGNH hydrolase-type esterase domain-containing protein</fullName>
    </recommendedName>
</protein>
<dbReference type="EMBL" id="VBAP01000075">
    <property type="protein sequence ID" value="TMI73140.1"/>
    <property type="molecule type" value="Genomic_DNA"/>
</dbReference>
<dbReference type="Pfam" id="PF13472">
    <property type="entry name" value="Lipase_GDSL_2"/>
    <property type="match status" value="1"/>
</dbReference>
<feature type="transmembrane region" description="Helical" evidence="1">
    <location>
        <begin position="60"/>
        <end position="83"/>
    </location>
</feature>
<dbReference type="InterPro" id="IPR013830">
    <property type="entry name" value="SGNH_hydro"/>
</dbReference>
<dbReference type="AlphaFoldDB" id="A0A537IPA4"/>
<name>A0A537IPA4_9BACT</name>
<dbReference type="InterPro" id="IPR051532">
    <property type="entry name" value="Ester_Hydrolysis_Enzymes"/>
</dbReference>
<dbReference type="PANTHER" id="PTHR30383">
    <property type="entry name" value="THIOESTERASE 1/PROTEASE 1/LYSOPHOSPHOLIPASE L1"/>
    <property type="match status" value="1"/>
</dbReference>
<keyword evidence="1" id="KW-0812">Transmembrane</keyword>
<sequence>MAQGRARRPRRAKSAATEPVLRSRAGRVVRPGPWHRPGVHCDLRVLAARLALSLSHGRKLVTVSLPAFLASIVVVVGAIEGWVRATWEPRKGTPGFFLTDPVRGQRLAPNYDGWFAGVPVHINSLELRDNREYPLDKTPNTFRILVLGDSVTFGHGSVYEHTYPYLLEQRLKAWNPKIDWQVWNAAVPGYNTSQELAQLLEVGDRFKPDLVVVGFFENDLVDNRRPIDPGIVRVGVAKMLSFARRHMYSLELYKRVVLTLAWRLSKSDEYKERLDHLGTEEALLQTADVSTRDEQRLTPYERLTDAEVSAKRCVFGMKPNPETVPALQRQPDYPPWVAAVRGFQDLQRQGRFRVAFFVNDAPDICGTQPESDFFYDGGTRAIDRFYLSVLGEGTPVISSYETFMHRRPSQMPAVRAHALGNANEVKADVLFGFLCERLLPPPLPAARR</sequence>
<dbReference type="Proteomes" id="UP000318834">
    <property type="component" value="Unassembled WGS sequence"/>
</dbReference>
<dbReference type="Gene3D" id="3.40.50.1110">
    <property type="entry name" value="SGNH hydrolase"/>
    <property type="match status" value="1"/>
</dbReference>
<comment type="caution">
    <text evidence="3">The sequence shown here is derived from an EMBL/GenBank/DDBJ whole genome shotgun (WGS) entry which is preliminary data.</text>
</comment>
<dbReference type="SUPFAM" id="SSF52266">
    <property type="entry name" value="SGNH hydrolase"/>
    <property type="match status" value="1"/>
</dbReference>
<dbReference type="GO" id="GO:0004622">
    <property type="term" value="F:phosphatidylcholine lysophospholipase activity"/>
    <property type="evidence" value="ECO:0007669"/>
    <property type="project" value="TreeGrafter"/>
</dbReference>
<evidence type="ECO:0000256" key="1">
    <source>
        <dbReference type="SAM" id="Phobius"/>
    </source>
</evidence>
<proteinExistence type="predicted"/>
<gene>
    <name evidence="3" type="ORF">E6H05_10155</name>
</gene>
<dbReference type="PANTHER" id="PTHR30383:SF5">
    <property type="entry name" value="SGNH HYDROLASE-TYPE ESTERASE DOMAIN-CONTAINING PROTEIN"/>
    <property type="match status" value="1"/>
</dbReference>